<comment type="cofactor">
    <cofactor evidence="1 9">
        <name>heme</name>
        <dbReference type="ChEBI" id="CHEBI:30413"/>
    </cofactor>
</comment>
<evidence type="ECO:0000256" key="10">
    <source>
        <dbReference type="RuleBase" id="RU000461"/>
    </source>
</evidence>
<dbReference type="PRINTS" id="PR00385">
    <property type="entry name" value="P450"/>
</dbReference>
<dbReference type="GO" id="GO:0016705">
    <property type="term" value="F:oxidoreductase activity, acting on paired donors, with incorporation or reduction of molecular oxygen"/>
    <property type="evidence" value="ECO:0007669"/>
    <property type="project" value="InterPro"/>
</dbReference>
<evidence type="ECO:0000256" key="5">
    <source>
        <dbReference type="ARBA" id="ARBA00022723"/>
    </source>
</evidence>
<dbReference type="GO" id="GO:0004497">
    <property type="term" value="F:monooxygenase activity"/>
    <property type="evidence" value="ECO:0007669"/>
    <property type="project" value="UniProtKB-KW"/>
</dbReference>
<accession>A0A0H2RTP1</accession>
<dbReference type="PANTHER" id="PTHR24305:SF166">
    <property type="entry name" value="CYTOCHROME P450 12A4, MITOCHONDRIAL-RELATED"/>
    <property type="match status" value="1"/>
</dbReference>
<sequence>MLVLLLKCASLCILGVPLLFFWRRLTSSVRNLRGPQSISLWTGNLGQLYARNGWQFHRQIVEEYGGAVKVNGLLGCHQVYVSDPKAMYHILVKDASIYEETTWYTDGNLLVFGPGLLSTTGDHHRRQRKMLNPVFSIKHIRNLTPLFHSIALKLRDAVAFQTKDMPAELDMLAWMSRAALEIIGQGGLGTSIDPLLPDPNSITAYGKSIKNLIPTAFRLSMFRMFIPIFIKLGPPRFRRFLLELAPSQDLQKIKEVVDVMADTSIDIFRQKVDALRQGDEAVAQQVGEGKDVMSILLKANVLASIEDKLPDDELIAQMSTFMFAGHDTTSSALSRILHNLAIHSDVQEKLRQEIASSGILQGEVSFDDLMALPYLDAVCKETLRVHPPINFMARTAQKDSILPLGSPVVTADGTCVDHVSIRKGQNVIVAFGSVNRLPSLWGEDSYEWKPERWLAPLPPSVAAAKMSSPFASLMTFSAGPRSCIGFKYAELEMKMIVAILVNSFKFELPEGKEIVWNLGGIQTPTTNIAPANAIPNLPLKVSSVKA</sequence>
<name>A0A0H2RTP1_9AGAM</name>
<evidence type="ECO:0000256" key="2">
    <source>
        <dbReference type="ARBA" id="ARBA00005179"/>
    </source>
</evidence>
<protein>
    <submittedName>
        <fullName evidence="11">Cytochrome P450</fullName>
    </submittedName>
</protein>
<feature type="binding site" description="axial binding residue" evidence="9">
    <location>
        <position position="483"/>
    </location>
    <ligand>
        <name>heme</name>
        <dbReference type="ChEBI" id="CHEBI:30413"/>
    </ligand>
    <ligandPart>
        <name>Fe</name>
        <dbReference type="ChEBI" id="CHEBI:18248"/>
    </ligandPart>
</feature>
<dbReference type="PRINTS" id="PR00463">
    <property type="entry name" value="EP450I"/>
</dbReference>
<evidence type="ECO:0000313" key="12">
    <source>
        <dbReference type="Proteomes" id="UP000053477"/>
    </source>
</evidence>
<dbReference type="Proteomes" id="UP000053477">
    <property type="component" value="Unassembled WGS sequence"/>
</dbReference>
<dbReference type="InterPro" id="IPR036396">
    <property type="entry name" value="Cyt_P450_sf"/>
</dbReference>
<dbReference type="EMBL" id="KQ085933">
    <property type="protein sequence ID" value="KLO15219.1"/>
    <property type="molecule type" value="Genomic_DNA"/>
</dbReference>
<evidence type="ECO:0000256" key="6">
    <source>
        <dbReference type="ARBA" id="ARBA00023002"/>
    </source>
</evidence>
<dbReference type="InterPro" id="IPR002401">
    <property type="entry name" value="Cyt_P450_E_grp-I"/>
</dbReference>
<gene>
    <name evidence="11" type="ORF">SCHPADRAFT_825045</name>
</gene>
<comment type="pathway">
    <text evidence="2">Secondary metabolite biosynthesis.</text>
</comment>
<keyword evidence="8 10" id="KW-0503">Monooxygenase</keyword>
<evidence type="ECO:0000256" key="1">
    <source>
        <dbReference type="ARBA" id="ARBA00001971"/>
    </source>
</evidence>
<dbReference type="OrthoDB" id="1470350at2759"/>
<dbReference type="InterPro" id="IPR050121">
    <property type="entry name" value="Cytochrome_P450_monoxygenase"/>
</dbReference>
<dbReference type="GO" id="GO:0020037">
    <property type="term" value="F:heme binding"/>
    <property type="evidence" value="ECO:0007669"/>
    <property type="project" value="InterPro"/>
</dbReference>
<keyword evidence="12" id="KW-1185">Reference proteome</keyword>
<proteinExistence type="inferred from homology"/>
<comment type="similarity">
    <text evidence="3 10">Belongs to the cytochrome P450 family.</text>
</comment>
<dbReference type="SUPFAM" id="SSF48264">
    <property type="entry name" value="Cytochrome P450"/>
    <property type="match status" value="1"/>
</dbReference>
<evidence type="ECO:0000256" key="4">
    <source>
        <dbReference type="ARBA" id="ARBA00022617"/>
    </source>
</evidence>
<dbReference type="InterPro" id="IPR001128">
    <property type="entry name" value="Cyt_P450"/>
</dbReference>
<dbReference type="AlphaFoldDB" id="A0A0H2RTP1"/>
<evidence type="ECO:0000256" key="3">
    <source>
        <dbReference type="ARBA" id="ARBA00010617"/>
    </source>
</evidence>
<dbReference type="PANTHER" id="PTHR24305">
    <property type="entry name" value="CYTOCHROME P450"/>
    <property type="match status" value="1"/>
</dbReference>
<keyword evidence="5 9" id="KW-0479">Metal-binding</keyword>
<keyword evidence="6 10" id="KW-0560">Oxidoreductase</keyword>
<keyword evidence="4 9" id="KW-0349">Heme</keyword>
<evidence type="ECO:0000256" key="8">
    <source>
        <dbReference type="ARBA" id="ARBA00023033"/>
    </source>
</evidence>
<evidence type="ECO:0000256" key="9">
    <source>
        <dbReference type="PIRSR" id="PIRSR602401-1"/>
    </source>
</evidence>
<reference evidence="11 12" key="1">
    <citation type="submission" date="2015-04" db="EMBL/GenBank/DDBJ databases">
        <title>Complete genome sequence of Schizopora paradoxa KUC8140, a cosmopolitan wood degrader in East Asia.</title>
        <authorList>
            <consortium name="DOE Joint Genome Institute"/>
            <person name="Min B."/>
            <person name="Park H."/>
            <person name="Jang Y."/>
            <person name="Kim J.-J."/>
            <person name="Kim K.H."/>
            <person name="Pangilinan J."/>
            <person name="Lipzen A."/>
            <person name="Riley R."/>
            <person name="Grigoriev I.V."/>
            <person name="Spatafora J.W."/>
            <person name="Choi I.-G."/>
        </authorList>
    </citation>
    <scope>NUCLEOTIDE SEQUENCE [LARGE SCALE GENOMIC DNA]</scope>
    <source>
        <strain evidence="11 12">KUC8140</strain>
    </source>
</reference>
<dbReference type="Pfam" id="PF00067">
    <property type="entry name" value="p450"/>
    <property type="match status" value="1"/>
</dbReference>
<organism evidence="11 12">
    <name type="scientific">Schizopora paradoxa</name>
    <dbReference type="NCBI Taxonomy" id="27342"/>
    <lineage>
        <taxon>Eukaryota</taxon>
        <taxon>Fungi</taxon>
        <taxon>Dikarya</taxon>
        <taxon>Basidiomycota</taxon>
        <taxon>Agaricomycotina</taxon>
        <taxon>Agaricomycetes</taxon>
        <taxon>Hymenochaetales</taxon>
        <taxon>Schizoporaceae</taxon>
        <taxon>Schizopora</taxon>
    </lineage>
</organism>
<evidence type="ECO:0000313" key="11">
    <source>
        <dbReference type="EMBL" id="KLO15219.1"/>
    </source>
</evidence>
<dbReference type="InParanoid" id="A0A0H2RTP1"/>
<dbReference type="Gene3D" id="1.10.630.10">
    <property type="entry name" value="Cytochrome P450"/>
    <property type="match status" value="1"/>
</dbReference>
<dbReference type="InterPro" id="IPR017972">
    <property type="entry name" value="Cyt_P450_CS"/>
</dbReference>
<dbReference type="STRING" id="27342.A0A0H2RTP1"/>
<dbReference type="GO" id="GO:0005506">
    <property type="term" value="F:iron ion binding"/>
    <property type="evidence" value="ECO:0007669"/>
    <property type="project" value="InterPro"/>
</dbReference>
<dbReference type="PROSITE" id="PS00086">
    <property type="entry name" value="CYTOCHROME_P450"/>
    <property type="match status" value="1"/>
</dbReference>
<keyword evidence="7 9" id="KW-0408">Iron</keyword>
<evidence type="ECO:0000256" key="7">
    <source>
        <dbReference type="ARBA" id="ARBA00023004"/>
    </source>
</evidence>
<dbReference type="CDD" id="cd11069">
    <property type="entry name" value="CYP_FUM15-like"/>
    <property type="match status" value="1"/>
</dbReference>